<evidence type="ECO:0000313" key="5">
    <source>
        <dbReference type="Proteomes" id="UP000193648"/>
    </source>
</evidence>
<comment type="caution">
    <text evidence="4">The sequence shown here is derived from an EMBL/GenBank/DDBJ whole genome shotgun (WGS) entry which is preliminary data.</text>
</comment>
<dbReference type="OrthoDB" id="2446616at2759"/>
<evidence type="ECO:0000256" key="2">
    <source>
        <dbReference type="SAM" id="Phobius"/>
    </source>
</evidence>
<feature type="chain" id="PRO_5012960279" evidence="3">
    <location>
        <begin position="30"/>
        <end position="477"/>
    </location>
</feature>
<feature type="signal peptide" evidence="3">
    <location>
        <begin position="1"/>
        <end position="29"/>
    </location>
</feature>
<dbReference type="STRING" id="64571.A0A1Y2GGJ3"/>
<name>A0A1Y2GGJ3_9FUNG</name>
<dbReference type="EMBL" id="MCFF01000037">
    <property type="protein sequence ID" value="ORZ08513.1"/>
    <property type="molecule type" value="Genomic_DNA"/>
</dbReference>
<feature type="region of interest" description="Disordered" evidence="1">
    <location>
        <begin position="343"/>
        <end position="366"/>
    </location>
</feature>
<accession>A0A1Y2GGJ3</accession>
<keyword evidence="2" id="KW-0472">Membrane</keyword>
<protein>
    <submittedName>
        <fullName evidence="4">Uncharacterized protein</fullName>
    </submittedName>
</protein>
<reference evidence="4 5" key="1">
    <citation type="submission" date="2016-07" db="EMBL/GenBank/DDBJ databases">
        <title>Pervasive Adenine N6-methylation of Active Genes in Fungi.</title>
        <authorList>
            <consortium name="DOE Joint Genome Institute"/>
            <person name="Mondo S.J."/>
            <person name="Dannebaum R.O."/>
            <person name="Kuo R.C."/>
            <person name="Labutti K."/>
            <person name="Haridas S."/>
            <person name="Kuo A."/>
            <person name="Salamov A."/>
            <person name="Ahrendt S.R."/>
            <person name="Lipzen A."/>
            <person name="Sullivan W."/>
            <person name="Andreopoulos W.B."/>
            <person name="Clum A."/>
            <person name="Lindquist E."/>
            <person name="Daum C."/>
            <person name="Ramamoorthy G.K."/>
            <person name="Gryganskyi A."/>
            <person name="Culley D."/>
            <person name="Magnuson J.K."/>
            <person name="James T.Y."/>
            <person name="O'Malley M.A."/>
            <person name="Stajich J.E."/>
            <person name="Spatafora J.W."/>
            <person name="Visel A."/>
            <person name="Grigoriev I.V."/>
        </authorList>
    </citation>
    <scope>NUCLEOTIDE SEQUENCE [LARGE SCALE GENOMIC DNA]</scope>
    <source>
        <strain evidence="4 5">NRRL 3116</strain>
    </source>
</reference>
<sequence length="477" mass="50505">MRLSVKKTTSLLVLCTAVLLATSPSVTIAQVTITTPGGGTQPTTTDRPTPTTTTQPSVPSRTSTPAQPPPSVPTQSQVPTTTNPIRSTTPPVSPPSATTPSTPPSDQTSCMSSDSCPVNHICALQNATSTTGYCQVMSQGLSVCVANPATPCESHKDCNNPEYSYCGLEETTKKRVCSGLGRPGTASECKRSAGGGNTTKGDDGDKLSNTLKYAGIGVGSVALLAIMFALVRWRRNKSRSKAPNFSELDYGMSRRRSEPRSSLGAAAAGAAASGGEQPYPFSNRPNARTATATAGQDGFYDDQYYDDSYANMHPMAGMAGGAVKGQQDHYYDQSYDPNYDQAYAQHGGYGQQSYDQQGYDQQGYGQQGYDQQYDQQYYQNGGYDQQGNYGGYYDSNGYDAYAKDETYGNTAPVSSNAGTTPAVPAQAVTRNGSRQGAATQATGDYSVDRYAVEPSELDFGGHNNGAAQQQGGYGRKY</sequence>
<feature type="region of interest" description="Disordered" evidence="1">
    <location>
        <begin position="455"/>
        <end position="477"/>
    </location>
</feature>
<evidence type="ECO:0000256" key="1">
    <source>
        <dbReference type="SAM" id="MobiDB-lite"/>
    </source>
</evidence>
<dbReference type="AlphaFoldDB" id="A0A1Y2GGJ3"/>
<keyword evidence="2" id="KW-1133">Transmembrane helix</keyword>
<feature type="region of interest" description="Disordered" evidence="1">
    <location>
        <begin position="252"/>
        <end position="294"/>
    </location>
</feature>
<keyword evidence="5" id="KW-1185">Reference proteome</keyword>
<feature type="compositionally biased region" description="Low complexity" evidence="1">
    <location>
        <begin position="460"/>
        <end position="470"/>
    </location>
</feature>
<dbReference type="GeneID" id="33570877"/>
<feature type="region of interest" description="Disordered" evidence="1">
    <location>
        <begin position="33"/>
        <end position="110"/>
    </location>
</feature>
<gene>
    <name evidence="4" type="ORF">BCR41DRAFT_399195</name>
</gene>
<dbReference type="InParanoid" id="A0A1Y2GGJ3"/>
<evidence type="ECO:0000256" key="3">
    <source>
        <dbReference type="SAM" id="SignalP"/>
    </source>
</evidence>
<feature type="compositionally biased region" description="Low complexity" evidence="1">
    <location>
        <begin position="73"/>
        <end position="109"/>
    </location>
</feature>
<organism evidence="4 5">
    <name type="scientific">Lobosporangium transversale</name>
    <dbReference type="NCBI Taxonomy" id="64571"/>
    <lineage>
        <taxon>Eukaryota</taxon>
        <taxon>Fungi</taxon>
        <taxon>Fungi incertae sedis</taxon>
        <taxon>Mucoromycota</taxon>
        <taxon>Mortierellomycotina</taxon>
        <taxon>Mortierellomycetes</taxon>
        <taxon>Mortierellales</taxon>
        <taxon>Mortierellaceae</taxon>
        <taxon>Lobosporangium</taxon>
    </lineage>
</organism>
<dbReference type="Proteomes" id="UP000193648">
    <property type="component" value="Unassembled WGS sequence"/>
</dbReference>
<proteinExistence type="predicted"/>
<feature type="region of interest" description="Disordered" evidence="1">
    <location>
        <begin position="182"/>
        <end position="206"/>
    </location>
</feature>
<evidence type="ECO:0000313" key="4">
    <source>
        <dbReference type="EMBL" id="ORZ08513.1"/>
    </source>
</evidence>
<feature type="transmembrane region" description="Helical" evidence="2">
    <location>
        <begin position="213"/>
        <end position="231"/>
    </location>
</feature>
<keyword evidence="2" id="KW-0812">Transmembrane</keyword>
<keyword evidence="3" id="KW-0732">Signal</keyword>
<dbReference type="RefSeq" id="XP_021878441.1">
    <property type="nucleotide sequence ID" value="XM_022029034.1"/>
</dbReference>
<feature type="compositionally biased region" description="Low complexity" evidence="1">
    <location>
        <begin position="33"/>
        <end position="65"/>
    </location>
</feature>
<feature type="compositionally biased region" description="Low complexity" evidence="1">
    <location>
        <begin position="261"/>
        <end position="275"/>
    </location>
</feature>